<keyword evidence="6 7" id="KW-0472">Membrane</keyword>
<feature type="transmembrane region" description="Helical" evidence="7">
    <location>
        <begin position="41"/>
        <end position="62"/>
    </location>
</feature>
<feature type="transmembrane region" description="Helical" evidence="7">
    <location>
        <begin position="170"/>
        <end position="191"/>
    </location>
</feature>
<dbReference type="RefSeq" id="WP_163104877.1">
    <property type="nucleotide sequence ID" value="NZ_JAAAWO010000001.1"/>
</dbReference>
<evidence type="ECO:0000256" key="2">
    <source>
        <dbReference type="ARBA" id="ARBA00007430"/>
    </source>
</evidence>
<feature type="transmembrane region" description="Helical" evidence="7">
    <location>
        <begin position="323"/>
        <end position="346"/>
    </location>
</feature>
<name>A0A6N9TAF8_9ALTE</name>
<feature type="transmembrane region" description="Helical" evidence="7">
    <location>
        <begin position="278"/>
        <end position="303"/>
    </location>
</feature>
<dbReference type="AlphaFoldDB" id="A0A6N9TAF8"/>
<feature type="transmembrane region" description="Helical" evidence="7">
    <location>
        <begin position="353"/>
        <end position="375"/>
    </location>
</feature>
<proteinExistence type="inferred from homology"/>
<organism evidence="8 9">
    <name type="scientific">Alteromonas genovensis</name>
    <dbReference type="NCBI Taxonomy" id="471225"/>
    <lineage>
        <taxon>Bacteria</taxon>
        <taxon>Pseudomonadati</taxon>
        <taxon>Pseudomonadota</taxon>
        <taxon>Gammaproteobacteria</taxon>
        <taxon>Alteromonadales</taxon>
        <taxon>Alteromonadaceae</taxon>
        <taxon>Alteromonas/Salinimonas group</taxon>
        <taxon>Alteromonas</taxon>
    </lineage>
</organism>
<accession>A0A6N9TAF8</accession>
<gene>
    <name evidence="8" type="ORF">GTQ48_01895</name>
</gene>
<dbReference type="Pfam" id="PF13440">
    <property type="entry name" value="Polysacc_synt_3"/>
    <property type="match status" value="1"/>
</dbReference>
<evidence type="ECO:0000256" key="1">
    <source>
        <dbReference type="ARBA" id="ARBA00004651"/>
    </source>
</evidence>
<comment type="similarity">
    <text evidence="2">Belongs to the polysaccharide synthase family.</text>
</comment>
<feature type="transmembrane region" description="Helical" evidence="7">
    <location>
        <begin position="413"/>
        <end position="433"/>
    </location>
</feature>
<evidence type="ECO:0000256" key="5">
    <source>
        <dbReference type="ARBA" id="ARBA00022989"/>
    </source>
</evidence>
<feature type="transmembrane region" description="Helical" evidence="7">
    <location>
        <begin position="12"/>
        <end position="35"/>
    </location>
</feature>
<evidence type="ECO:0000313" key="8">
    <source>
        <dbReference type="EMBL" id="NDW14287.1"/>
    </source>
</evidence>
<dbReference type="Proteomes" id="UP000471381">
    <property type="component" value="Unassembled WGS sequence"/>
</dbReference>
<reference evidence="8 9" key="1">
    <citation type="submission" date="2020-01" db="EMBL/GenBank/DDBJ databases">
        <title>Genomes of bacteria type strains.</title>
        <authorList>
            <person name="Chen J."/>
            <person name="Zhu S."/>
            <person name="Yang J."/>
        </authorList>
    </citation>
    <scope>NUCLEOTIDE SEQUENCE [LARGE SCALE GENOMIC DNA]</scope>
    <source>
        <strain evidence="8 9">LMG 24078</strain>
    </source>
</reference>
<comment type="caution">
    <text evidence="8">The sequence shown here is derived from an EMBL/GenBank/DDBJ whole genome shotgun (WGS) entry which is preliminary data.</text>
</comment>
<keyword evidence="9" id="KW-1185">Reference proteome</keyword>
<keyword evidence="4 7" id="KW-0812">Transmembrane</keyword>
<evidence type="ECO:0000256" key="7">
    <source>
        <dbReference type="SAM" id="Phobius"/>
    </source>
</evidence>
<feature type="transmembrane region" description="Helical" evidence="7">
    <location>
        <begin position="111"/>
        <end position="127"/>
    </location>
</feature>
<feature type="transmembrane region" description="Helical" evidence="7">
    <location>
        <begin position="143"/>
        <end position="164"/>
    </location>
</feature>
<dbReference type="GO" id="GO:0005886">
    <property type="term" value="C:plasma membrane"/>
    <property type="evidence" value="ECO:0007669"/>
    <property type="project" value="UniProtKB-SubCell"/>
</dbReference>
<sequence length="495" mass="55438">MLNANKLINSAFFSVAAKLLGKTLGLISTVIVARILTPEDFGFIAIVSMALYFFDILSHAAGEQYIIQKGRVAFYDLHTAWTLNLVLKVLIAIGLVISAGSVSLFFDKPQLSSAIMFSATILPLQALKSHKIMLLKRQLRFKPLFWLSFLERVFALPVLITLAILLGNYWAFLITDVMVAMFGLLLSFFMLKGMPRLTLRCVGKQWRFSQWMLGKHLLGYARSQIDTLVVAKVFNASMLGNYHMARDLAMMPAHYLLSPAIEPLLAVLKNDRANKRELLNNVAFALLVVVSISLPIVAVLMLYSKPIVYVLLGEKWHLAAQLLPVLSILFFYWCIVQVLDAALIALDKVQFLFLFDVASLAVVGLTLLMAIFYSATLLELAWYRALSGLFTACVLLIWVFIRHWNLLKALLKLVAIVIALTGLALGTVWLTGFNEFSRVSVSVSYVLQTGASLAVFSAIYTALFLLFLTKSKHYHIVRLKQLVSQYLPTSLTRKF</sequence>
<evidence type="ECO:0000313" key="9">
    <source>
        <dbReference type="Proteomes" id="UP000471381"/>
    </source>
</evidence>
<feature type="transmembrane region" description="Helical" evidence="7">
    <location>
        <begin position="83"/>
        <end position="105"/>
    </location>
</feature>
<protein>
    <submittedName>
        <fullName evidence="8">Oligosaccharide flippase family protein</fullName>
    </submittedName>
</protein>
<feature type="transmembrane region" description="Helical" evidence="7">
    <location>
        <begin position="381"/>
        <end position="401"/>
    </location>
</feature>
<evidence type="ECO:0000256" key="4">
    <source>
        <dbReference type="ARBA" id="ARBA00022692"/>
    </source>
</evidence>
<dbReference type="EMBL" id="JAAAWO010000001">
    <property type="protein sequence ID" value="NDW14287.1"/>
    <property type="molecule type" value="Genomic_DNA"/>
</dbReference>
<dbReference type="PANTHER" id="PTHR30250:SF10">
    <property type="entry name" value="LIPOPOLYSACCHARIDE BIOSYNTHESIS PROTEIN WZXC"/>
    <property type="match status" value="1"/>
</dbReference>
<dbReference type="PANTHER" id="PTHR30250">
    <property type="entry name" value="PST FAMILY PREDICTED COLANIC ACID TRANSPORTER"/>
    <property type="match status" value="1"/>
</dbReference>
<evidence type="ECO:0000256" key="3">
    <source>
        <dbReference type="ARBA" id="ARBA00022475"/>
    </source>
</evidence>
<keyword evidence="5 7" id="KW-1133">Transmembrane helix</keyword>
<evidence type="ECO:0000256" key="6">
    <source>
        <dbReference type="ARBA" id="ARBA00023136"/>
    </source>
</evidence>
<comment type="subcellular location">
    <subcellularLocation>
        <location evidence="1">Cell membrane</location>
        <topology evidence="1">Multi-pass membrane protein</topology>
    </subcellularLocation>
</comment>
<feature type="transmembrane region" description="Helical" evidence="7">
    <location>
        <begin position="445"/>
        <end position="468"/>
    </location>
</feature>
<dbReference type="InterPro" id="IPR050833">
    <property type="entry name" value="Poly_Biosynth_Transport"/>
</dbReference>
<keyword evidence="3" id="KW-1003">Cell membrane</keyword>